<keyword evidence="3 9" id="KW-0418">Kinase</keyword>
<dbReference type="PROSITE" id="PS50011">
    <property type="entry name" value="PROTEIN_KINASE_DOM"/>
    <property type="match status" value="1"/>
</dbReference>
<evidence type="ECO:0000256" key="6">
    <source>
        <dbReference type="ARBA" id="ARBA00048679"/>
    </source>
</evidence>
<dbReference type="PROSITE" id="PS00107">
    <property type="entry name" value="PROTEIN_KINASE_ATP"/>
    <property type="match status" value="1"/>
</dbReference>
<dbReference type="EMBL" id="KB007960">
    <property type="protein sequence ID" value="ELR18323.1"/>
    <property type="molecule type" value="Genomic_DNA"/>
</dbReference>
<dbReference type="InterPro" id="IPR001245">
    <property type="entry name" value="Ser-Thr/Tyr_kinase_cat_dom"/>
</dbReference>
<comment type="catalytic activity">
    <reaction evidence="6">
        <text>L-seryl-[protein] + ATP = O-phospho-L-seryl-[protein] + ADP + H(+)</text>
        <dbReference type="Rhea" id="RHEA:17989"/>
        <dbReference type="Rhea" id="RHEA-COMP:9863"/>
        <dbReference type="Rhea" id="RHEA-COMP:11604"/>
        <dbReference type="ChEBI" id="CHEBI:15378"/>
        <dbReference type="ChEBI" id="CHEBI:29999"/>
        <dbReference type="ChEBI" id="CHEBI:30616"/>
        <dbReference type="ChEBI" id="CHEBI:83421"/>
        <dbReference type="ChEBI" id="CHEBI:456216"/>
        <dbReference type="EC" id="2.7.11.1"/>
    </reaction>
</comment>
<dbReference type="OrthoDB" id="4062651at2759"/>
<dbReference type="SUPFAM" id="SSF56112">
    <property type="entry name" value="Protein kinase-like (PK-like)"/>
    <property type="match status" value="1"/>
</dbReference>
<keyword evidence="2 7" id="KW-0547">Nucleotide-binding</keyword>
<dbReference type="STRING" id="1257118.L8H0M5"/>
<dbReference type="InterPro" id="IPR017441">
    <property type="entry name" value="Protein_kinase_ATP_BS"/>
</dbReference>
<evidence type="ECO:0000259" key="8">
    <source>
        <dbReference type="PROSITE" id="PS50011"/>
    </source>
</evidence>
<evidence type="ECO:0000256" key="5">
    <source>
        <dbReference type="ARBA" id="ARBA00047899"/>
    </source>
</evidence>
<dbReference type="Pfam" id="PF07714">
    <property type="entry name" value="PK_Tyr_Ser-Thr"/>
    <property type="match status" value="1"/>
</dbReference>
<evidence type="ECO:0000256" key="2">
    <source>
        <dbReference type="ARBA" id="ARBA00022741"/>
    </source>
</evidence>
<evidence type="ECO:0000313" key="9">
    <source>
        <dbReference type="EMBL" id="ELR18323.1"/>
    </source>
</evidence>
<comment type="catalytic activity">
    <reaction evidence="5">
        <text>L-threonyl-[protein] + ATP = O-phospho-L-threonyl-[protein] + ADP + H(+)</text>
        <dbReference type="Rhea" id="RHEA:46608"/>
        <dbReference type="Rhea" id="RHEA-COMP:11060"/>
        <dbReference type="Rhea" id="RHEA-COMP:11605"/>
        <dbReference type="ChEBI" id="CHEBI:15378"/>
        <dbReference type="ChEBI" id="CHEBI:30013"/>
        <dbReference type="ChEBI" id="CHEBI:30616"/>
        <dbReference type="ChEBI" id="CHEBI:61977"/>
        <dbReference type="ChEBI" id="CHEBI:456216"/>
        <dbReference type="EC" id="2.7.11.1"/>
    </reaction>
</comment>
<dbReference type="InterPro" id="IPR051681">
    <property type="entry name" value="Ser/Thr_Kinases-Pseudokinases"/>
</dbReference>
<accession>L8H0M5</accession>
<dbReference type="RefSeq" id="XP_004340343.1">
    <property type="nucleotide sequence ID" value="XM_004340295.1"/>
</dbReference>
<protein>
    <submittedName>
        <fullName evidence="9">Protein kinase domain containing protein</fullName>
    </submittedName>
</protein>
<evidence type="ECO:0000256" key="7">
    <source>
        <dbReference type="PROSITE-ProRule" id="PRU10141"/>
    </source>
</evidence>
<organism evidence="9 10">
    <name type="scientific">Acanthamoeba castellanii (strain ATCC 30010 / Neff)</name>
    <dbReference type="NCBI Taxonomy" id="1257118"/>
    <lineage>
        <taxon>Eukaryota</taxon>
        <taxon>Amoebozoa</taxon>
        <taxon>Discosea</taxon>
        <taxon>Longamoebia</taxon>
        <taxon>Centramoebida</taxon>
        <taxon>Acanthamoebidae</taxon>
        <taxon>Acanthamoeba</taxon>
    </lineage>
</organism>
<feature type="binding site" evidence="7">
    <location>
        <position position="117"/>
    </location>
    <ligand>
        <name>ATP</name>
        <dbReference type="ChEBI" id="CHEBI:30616"/>
    </ligand>
</feature>
<evidence type="ECO:0000256" key="4">
    <source>
        <dbReference type="ARBA" id="ARBA00022840"/>
    </source>
</evidence>
<name>L8H0M5_ACACF</name>
<evidence type="ECO:0000313" key="10">
    <source>
        <dbReference type="Proteomes" id="UP000011083"/>
    </source>
</evidence>
<dbReference type="VEuPathDB" id="AmoebaDB:ACA1_371730"/>
<dbReference type="GO" id="GO:0005524">
    <property type="term" value="F:ATP binding"/>
    <property type="evidence" value="ECO:0007669"/>
    <property type="project" value="UniProtKB-UniRule"/>
</dbReference>
<dbReference type="InterPro" id="IPR011009">
    <property type="entry name" value="Kinase-like_dom_sf"/>
</dbReference>
<reference evidence="9 10" key="1">
    <citation type="journal article" date="2013" name="Genome Biol.">
        <title>Genome of Acanthamoeba castellanii highlights extensive lateral gene transfer and early evolution of tyrosine kinase signaling.</title>
        <authorList>
            <person name="Clarke M."/>
            <person name="Lohan A.J."/>
            <person name="Liu B."/>
            <person name="Lagkouvardos I."/>
            <person name="Roy S."/>
            <person name="Zafar N."/>
            <person name="Bertelli C."/>
            <person name="Schilde C."/>
            <person name="Kianianmomeni A."/>
            <person name="Burglin T.R."/>
            <person name="Frech C."/>
            <person name="Turcotte B."/>
            <person name="Kopec K.O."/>
            <person name="Synnott J.M."/>
            <person name="Choo C."/>
            <person name="Paponov I."/>
            <person name="Finkler A."/>
            <person name="Soon Heng Tan C."/>
            <person name="Hutchins A.P."/>
            <person name="Weinmeier T."/>
            <person name="Rattei T."/>
            <person name="Chu J.S."/>
            <person name="Gimenez G."/>
            <person name="Irimia M."/>
            <person name="Rigden D.J."/>
            <person name="Fitzpatrick D.A."/>
            <person name="Lorenzo-Morales J."/>
            <person name="Bateman A."/>
            <person name="Chiu C.H."/>
            <person name="Tang P."/>
            <person name="Hegemann P."/>
            <person name="Fromm H."/>
            <person name="Raoult D."/>
            <person name="Greub G."/>
            <person name="Miranda-Saavedra D."/>
            <person name="Chen N."/>
            <person name="Nash P."/>
            <person name="Ginger M.L."/>
            <person name="Horn M."/>
            <person name="Schaap P."/>
            <person name="Caler L."/>
            <person name="Loftus B."/>
        </authorList>
    </citation>
    <scope>NUCLEOTIDE SEQUENCE [LARGE SCALE GENOMIC DNA]</scope>
    <source>
        <strain evidence="9 10">Neff</strain>
    </source>
</reference>
<dbReference type="GeneID" id="14918869"/>
<feature type="domain" description="Protein kinase" evidence="8">
    <location>
        <begin position="90"/>
        <end position="457"/>
    </location>
</feature>
<dbReference type="Gene3D" id="1.10.510.10">
    <property type="entry name" value="Transferase(Phosphotransferase) domain 1"/>
    <property type="match status" value="2"/>
</dbReference>
<evidence type="ECO:0000256" key="3">
    <source>
        <dbReference type="ARBA" id="ARBA00022777"/>
    </source>
</evidence>
<gene>
    <name evidence="9" type="ORF">ACA1_371730</name>
</gene>
<dbReference type="PANTHER" id="PTHR44329:SF288">
    <property type="entry name" value="MITOGEN-ACTIVATED PROTEIN KINASE KINASE KINASE 20"/>
    <property type="match status" value="1"/>
</dbReference>
<dbReference type="PANTHER" id="PTHR44329">
    <property type="entry name" value="SERINE/THREONINE-PROTEIN KINASE TNNI3K-RELATED"/>
    <property type="match status" value="1"/>
</dbReference>
<dbReference type="Pfam" id="PF00069">
    <property type="entry name" value="Pkinase"/>
    <property type="match status" value="1"/>
</dbReference>
<proteinExistence type="predicted"/>
<dbReference type="InterPro" id="IPR000719">
    <property type="entry name" value="Prot_kinase_dom"/>
</dbReference>
<dbReference type="AlphaFoldDB" id="L8H0M5"/>
<dbReference type="KEGG" id="acan:ACA1_371730"/>
<dbReference type="Proteomes" id="UP000011083">
    <property type="component" value="Unassembled WGS sequence"/>
</dbReference>
<evidence type="ECO:0000256" key="1">
    <source>
        <dbReference type="ARBA" id="ARBA00022679"/>
    </source>
</evidence>
<keyword evidence="1" id="KW-0808">Transferase</keyword>
<keyword evidence="10" id="KW-1185">Reference proteome</keyword>
<sequence>MDDDFSGMRRAAIVPSVDSYNFDGGRNVEGLSSSQPQPFDIYFYKSDDAAGLGNRNVLHDQQGRPGTPITRYTNLDIITANGDTLTDQTVVLLETLGEGTFADCYKAEYNGRIVAVKILKAFLHSSKQREAFDRELHALRRTADSKLTLDLIGYRPQPHYWLITSYMNEGTLHSRIKAAEGRPLPLREVLDIGVQISAAMQYLHAHLLMHRDLTPFNLLFHEGSLRLADFGVTVDLANLGGGPDATVPASPPLLSSSVAHHSSSPFSFAVPSFLSPPAALPEQYDSGYLMSSQIVPTTHPLGFRGFSSVGAFGGGDSDSDEMALDEEVSTTEDDEGFDGECVEMGDTGEANYDLAYDMSPNGHPYYRAPEVNEGRAYSLAAEVFNFGSVLYECMTGTVLTAQAPLAVVATGLRRSAERERRGNGFPDELWRLQTACWDRDPRKRPSFDAILQRLTALRARLP</sequence>
<keyword evidence="4 7" id="KW-0067">ATP-binding</keyword>
<dbReference type="GO" id="GO:0004674">
    <property type="term" value="F:protein serine/threonine kinase activity"/>
    <property type="evidence" value="ECO:0007669"/>
    <property type="project" value="UniProtKB-EC"/>
</dbReference>